<dbReference type="RefSeq" id="WP_344309778.1">
    <property type="nucleotide sequence ID" value="NZ_BAAANO010000020.1"/>
</dbReference>
<comment type="caution">
    <text evidence="2">The sequence shown here is derived from an EMBL/GenBank/DDBJ whole genome shotgun (WGS) entry which is preliminary data.</text>
</comment>
<feature type="signal peptide" evidence="1">
    <location>
        <begin position="1"/>
        <end position="23"/>
    </location>
</feature>
<evidence type="ECO:0000256" key="1">
    <source>
        <dbReference type="SAM" id="SignalP"/>
    </source>
</evidence>
<reference evidence="2 3" key="1">
    <citation type="journal article" date="2019" name="Int. J. Syst. Evol. Microbiol.">
        <title>The Global Catalogue of Microorganisms (GCM) 10K type strain sequencing project: providing services to taxonomists for standard genome sequencing and annotation.</title>
        <authorList>
            <consortium name="The Broad Institute Genomics Platform"/>
            <consortium name="The Broad Institute Genome Sequencing Center for Infectious Disease"/>
            <person name="Wu L."/>
            <person name="Ma J."/>
        </authorList>
    </citation>
    <scope>NUCLEOTIDE SEQUENCE [LARGE SCALE GENOMIC DNA]</scope>
    <source>
        <strain evidence="2 3">JCM 14546</strain>
    </source>
</reference>
<evidence type="ECO:0008006" key="4">
    <source>
        <dbReference type="Google" id="ProtNLM"/>
    </source>
</evidence>
<name>A0ABN2TKH2_9MICO</name>
<dbReference type="SUPFAM" id="SSF56112">
    <property type="entry name" value="Protein kinase-like (PK-like)"/>
    <property type="match status" value="1"/>
</dbReference>
<keyword evidence="3" id="KW-1185">Reference proteome</keyword>
<evidence type="ECO:0000313" key="3">
    <source>
        <dbReference type="Proteomes" id="UP001500755"/>
    </source>
</evidence>
<gene>
    <name evidence="2" type="ORF">GCM10009755_22650</name>
</gene>
<keyword evidence="1" id="KW-0732">Signal</keyword>
<organism evidence="2 3">
    <name type="scientific">Brevibacterium samyangense</name>
    <dbReference type="NCBI Taxonomy" id="366888"/>
    <lineage>
        <taxon>Bacteria</taxon>
        <taxon>Bacillati</taxon>
        <taxon>Actinomycetota</taxon>
        <taxon>Actinomycetes</taxon>
        <taxon>Micrococcales</taxon>
        <taxon>Brevibacteriaceae</taxon>
        <taxon>Brevibacterium</taxon>
    </lineage>
</organism>
<protein>
    <recommendedName>
        <fullName evidence="4">Aminoglycoside phosphotransferase domain-containing protein</fullName>
    </recommendedName>
</protein>
<accession>A0ABN2TKH2</accession>
<sequence>MRRLCLRIPLLARLLWPDSVVGAAVHAAPVEVTRRMLPSGSGSLEVVRVTTVLRDGSRRDHVEKVLAPTSAEHDFWTTGLGKDLVREGERFTVVAPTRIRDSTAGRTLEFSFVSECVEELGRREAVFDARLLDTVRAVAEFNGRNRVDARLPQAWPPRRAPSVEDLARTFRVPGGAALALRRRWDRGFAAWTRTRDALLDAPMTVAHNDLHFHNVVHRGGRTILLDLGIADASPVGAELHTVLRHMRVAGADEATIDGMFREYLAVIRDFVPEADEVRVRAAAEVRYFARFTDTGLASGRSRFSFESAMAGIARAADLVGEPRAGEE</sequence>
<evidence type="ECO:0000313" key="2">
    <source>
        <dbReference type="EMBL" id="GAA2010852.1"/>
    </source>
</evidence>
<dbReference type="EMBL" id="BAAANO010000020">
    <property type="protein sequence ID" value="GAA2010852.1"/>
    <property type="molecule type" value="Genomic_DNA"/>
</dbReference>
<feature type="chain" id="PRO_5045551718" description="Aminoglycoside phosphotransferase domain-containing protein" evidence="1">
    <location>
        <begin position="24"/>
        <end position="327"/>
    </location>
</feature>
<dbReference type="Proteomes" id="UP001500755">
    <property type="component" value="Unassembled WGS sequence"/>
</dbReference>
<proteinExistence type="predicted"/>
<dbReference type="InterPro" id="IPR011009">
    <property type="entry name" value="Kinase-like_dom_sf"/>
</dbReference>